<dbReference type="Pfam" id="PF08777">
    <property type="entry name" value="RRM_3"/>
    <property type="match status" value="1"/>
</dbReference>
<dbReference type="SUPFAM" id="SSF54928">
    <property type="entry name" value="RNA-binding domain, RBD"/>
    <property type="match status" value="2"/>
</dbReference>
<dbReference type="InterPro" id="IPR000504">
    <property type="entry name" value="RRM_dom"/>
</dbReference>
<dbReference type="GO" id="GO:0000398">
    <property type="term" value="P:mRNA splicing, via spliceosome"/>
    <property type="evidence" value="ECO:0007669"/>
    <property type="project" value="TreeGrafter"/>
</dbReference>
<protein>
    <submittedName>
        <fullName evidence="12">Lupus La protein</fullName>
    </submittedName>
</protein>
<dbReference type="PROSITE" id="PS50961">
    <property type="entry name" value="HTH_LA"/>
    <property type="match status" value="1"/>
</dbReference>
<dbReference type="InterPro" id="IPR036388">
    <property type="entry name" value="WH-like_DNA-bd_sf"/>
</dbReference>
<name>A0A183CEW5_GLOPA</name>
<dbReference type="Pfam" id="PF00076">
    <property type="entry name" value="RRM_1"/>
    <property type="match status" value="1"/>
</dbReference>
<dbReference type="InterPro" id="IPR002344">
    <property type="entry name" value="Lupus_La"/>
</dbReference>
<feature type="region of interest" description="Disordered" evidence="7">
    <location>
        <begin position="609"/>
        <end position="684"/>
    </location>
</feature>
<reference evidence="11" key="1">
    <citation type="submission" date="2014-05" db="EMBL/GenBank/DDBJ databases">
        <title>The genome and life-stage specific transcriptomes of Globodera pallida elucidate key aspects of plant parasitism by a cyst nematode.</title>
        <authorList>
            <person name="Cotton J.A."/>
            <person name="Lilley C.J."/>
            <person name="Jones L.M."/>
            <person name="Kikuchi T."/>
            <person name="Reid A.J."/>
            <person name="Thorpe P."/>
            <person name="Tsai I.J."/>
            <person name="Beasley H."/>
            <person name="Blok V."/>
            <person name="Cock P.J.A."/>
            <person name="Van den Akker S.E."/>
            <person name="Holroyd N."/>
            <person name="Hunt M."/>
            <person name="Mantelin S."/>
            <person name="Naghra H."/>
            <person name="Pain A."/>
            <person name="Palomares-Rius J.E."/>
            <person name="Zarowiecki M."/>
            <person name="Berriman M."/>
            <person name="Jones J.T."/>
            <person name="Urwin P.E."/>
        </authorList>
    </citation>
    <scope>NUCLEOTIDE SEQUENCE [LARGE SCALE GENOMIC DNA]</scope>
    <source>
        <strain evidence="11">Lindley</strain>
    </source>
</reference>
<dbReference type="SUPFAM" id="SSF46785">
    <property type="entry name" value="Winged helix' DNA-binding domain"/>
    <property type="match status" value="1"/>
</dbReference>
<proteinExistence type="predicted"/>
<dbReference type="GO" id="GO:1990904">
    <property type="term" value="C:ribonucleoprotein complex"/>
    <property type="evidence" value="ECO:0007669"/>
    <property type="project" value="UniProtKB-UniRule"/>
</dbReference>
<evidence type="ECO:0000256" key="1">
    <source>
        <dbReference type="ARBA" id="ARBA00004123"/>
    </source>
</evidence>
<feature type="compositionally biased region" description="Low complexity" evidence="7">
    <location>
        <begin position="421"/>
        <end position="440"/>
    </location>
</feature>
<feature type="region of interest" description="Disordered" evidence="7">
    <location>
        <begin position="319"/>
        <end position="533"/>
    </location>
</feature>
<sequence>MTEFRATNCEHIRKPVVLDVHVFYFGDINLPRDKFLQEEMKKDDGWVPLTTMLKFNRLAALTTDLDQITSALKDSHLIDVSEDSAKIRRSPEEPLPENTLEYWQEIKRRTVYLDINLDEIAEVVEKYGEVKNILMRKTKAGKETPKVFKGSVFVTFVDQEQAKRFAAVKDLKFKGEHELVNKMQEDYWADKHVERRQQRELKKQMRKETIEQQNKSHYVKGQVLKLSGLPTGSEETKKEVSVHKLKEFFEPYGQPAYALIEGPEATLRFGGSEENAAQVAWQKAVAAAKDGKVMMDDSEITAVLLEGEQEAQYWTEFSKSKVEKQQRGKQAKTKGRNEKKDQQQQTRRNRKRGAAENEEKQDMEGKKSKRTVFKDEEDDQQEEKAEEGKGPNGRVDGGAPVEKEKSRPDLYAGADFFEWNTGSSSSGSSSSSSTTASRSPTPKKSRATTRPSARDERTTRRSPRRSRSPHRVQPKTEKSTVSSSRRSPSPRRRHVSPPDRGARRRSRSPRHERPALSPPPARRERTPEPPPRRLCVRNITKAHMEEIFTLFGALKSCELPLDRVHVHLPRGYGYVEYEKAEDAEKALKHMDGGQIDGLEIQCEMTLPFKGTSGGRGHSPTAVQSSLGVGIKRERSRSPVRRFGGRASPPRRPRRSRSPPPVRASGANQIPLGSNGRFRSRSPRR</sequence>
<keyword evidence="2" id="KW-0507">mRNA processing</keyword>
<evidence type="ECO:0000256" key="6">
    <source>
        <dbReference type="PROSITE-ProRule" id="PRU00332"/>
    </source>
</evidence>
<dbReference type="PRINTS" id="PR00302">
    <property type="entry name" value="LUPUSLA"/>
</dbReference>
<dbReference type="InterPro" id="IPR003954">
    <property type="entry name" value="RRM_euk-type"/>
</dbReference>
<dbReference type="AlphaFoldDB" id="A0A183CEW5"/>
<evidence type="ECO:0000256" key="2">
    <source>
        <dbReference type="ARBA" id="ARBA00022664"/>
    </source>
</evidence>
<dbReference type="InterPro" id="IPR036390">
    <property type="entry name" value="WH_DNA-bd_sf"/>
</dbReference>
<keyword evidence="3 6" id="KW-0694">RNA-binding</keyword>
<feature type="domain" description="HTH La-type RNA-binding" evidence="9">
    <location>
        <begin position="7"/>
        <end position="97"/>
    </location>
</feature>
<evidence type="ECO:0000259" key="9">
    <source>
        <dbReference type="PROSITE" id="PS50961"/>
    </source>
</evidence>
<dbReference type="InterPro" id="IPR034201">
    <property type="entry name" value="RNPS1_RRM"/>
</dbReference>
<dbReference type="WBParaSite" id="GPLIN_001142000">
    <property type="protein sequence ID" value="GPLIN_001142000"/>
    <property type="gene ID" value="GPLIN_001142000"/>
</dbReference>
<dbReference type="PROSITE" id="PS50102">
    <property type="entry name" value="RRM"/>
    <property type="match status" value="1"/>
</dbReference>
<evidence type="ECO:0000256" key="5">
    <source>
        <dbReference type="ARBA" id="ARBA00023242"/>
    </source>
</evidence>
<dbReference type="SMART" id="SM00715">
    <property type="entry name" value="LA"/>
    <property type="match status" value="1"/>
</dbReference>
<feature type="domain" description="XRRM" evidence="10">
    <location>
        <begin position="217"/>
        <end position="347"/>
    </location>
</feature>
<dbReference type="GO" id="GO:0061574">
    <property type="term" value="C:ASAP complex"/>
    <property type="evidence" value="ECO:0007669"/>
    <property type="project" value="TreeGrafter"/>
</dbReference>
<dbReference type="Gene3D" id="3.30.70.330">
    <property type="match status" value="3"/>
</dbReference>
<dbReference type="PROSITE" id="PS51939">
    <property type="entry name" value="XRRM"/>
    <property type="match status" value="1"/>
</dbReference>
<dbReference type="GO" id="GO:0005737">
    <property type="term" value="C:cytoplasm"/>
    <property type="evidence" value="ECO:0007669"/>
    <property type="project" value="TreeGrafter"/>
</dbReference>
<evidence type="ECO:0000259" key="10">
    <source>
        <dbReference type="PROSITE" id="PS51939"/>
    </source>
</evidence>
<evidence type="ECO:0000256" key="3">
    <source>
        <dbReference type="ARBA" id="ARBA00022884"/>
    </source>
</evidence>
<keyword evidence="5" id="KW-0539">Nucleus</keyword>
<feature type="compositionally biased region" description="Basic and acidic residues" evidence="7">
    <location>
        <begin position="353"/>
        <end position="366"/>
    </location>
</feature>
<comment type="subcellular location">
    <subcellularLocation>
        <location evidence="1">Nucleus</location>
    </subcellularLocation>
</comment>
<dbReference type="PANTHER" id="PTHR15481">
    <property type="entry name" value="RIBONUCLEIC ACID BINDING PROTEIN S1"/>
    <property type="match status" value="1"/>
</dbReference>
<dbReference type="CDD" id="cd12365">
    <property type="entry name" value="RRM_RNPS1"/>
    <property type="match status" value="1"/>
</dbReference>
<evidence type="ECO:0000259" key="8">
    <source>
        <dbReference type="PROSITE" id="PS50102"/>
    </source>
</evidence>
<dbReference type="InterPro" id="IPR014886">
    <property type="entry name" value="La_xRRM"/>
</dbReference>
<reference evidence="12" key="2">
    <citation type="submission" date="2016-06" db="UniProtKB">
        <authorList>
            <consortium name="WormBaseParasite"/>
        </authorList>
    </citation>
    <scope>IDENTIFICATION</scope>
</reference>
<dbReference type="SMART" id="SM00360">
    <property type="entry name" value="RRM"/>
    <property type="match status" value="2"/>
</dbReference>
<dbReference type="InterPro" id="IPR012677">
    <property type="entry name" value="Nucleotide-bd_a/b_plait_sf"/>
</dbReference>
<evidence type="ECO:0000313" key="12">
    <source>
        <dbReference type="WBParaSite" id="GPLIN_001142000"/>
    </source>
</evidence>
<feature type="compositionally biased region" description="Basic and acidic residues" evidence="7">
    <location>
        <begin position="521"/>
        <end position="531"/>
    </location>
</feature>
<keyword evidence="4" id="KW-0508">mRNA splicing</keyword>
<keyword evidence="11" id="KW-1185">Reference proteome</keyword>
<feature type="domain" description="RRM" evidence="8">
    <location>
        <begin position="532"/>
        <end position="607"/>
    </location>
</feature>
<dbReference type="SMART" id="SM00361">
    <property type="entry name" value="RRM_1"/>
    <property type="match status" value="2"/>
</dbReference>
<dbReference type="InterPro" id="IPR006630">
    <property type="entry name" value="La_HTH"/>
</dbReference>
<dbReference type="InterPro" id="IPR035979">
    <property type="entry name" value="RBD_domain_sf"/>
</dbReference>
<evidence type="ECO:0000313" key="11">
    <source>
        <dbReference type="Proteomes" id="UP000050741"/>
    </source>
</evidence>
<dbReference type="GO" id="GO:0005654">
    <property type="term" value="C:nucleoplasm"/>
    <property type="evidence" value="ECO:0007669"/>
    <property type="project" value="TreeGrafter"/>
</dbReference>
<feature type="compositionally biased region" description="Basic residues" evidence="7">
    <location>
        <begin position="637"/>
        <end position="656"/>
    </location>
</feature>
<dbReference type="PANTHER" id="PTHR15481:SF0">
    <property type="entry name" value="LD23870P-RELATED"/>
    <property type="match status" value="1"/>
</dbReference>
<dbReference type="CDD" id="cd12291">
    <property type="entry name" value="RRM1_La"/>
    <property type="match status" value="1"/>
</dbReference>
<dbReference type="GO" id="GO:0003723">
    <property type="term" value="F:RNA binding"/>
    <property type="evidence" value="ECO:0007669"/>
    <property type="project" value="UniProtKB-UniRule"/>
</dbReference>
<organism evidence="11 12">
    <name type="scientific">Globodera pallida</name>
    <name type="common">Potato cyst nematode worm</name>
    <name type="synonym">Heterodera pallida</name>
    <dbReference type="NCBI Taxonomy" id="36090"/>
    <lineage>
        <taxon>Eukaryota</taxon>
        <taxon>Metazoa</taxon>
        <taxon>Ecdysozoa</taxon>
        <taxon>Nematoda</taxon>
        <taxon>Chromadorea</taxon>
        <taxon>Rhabditida</taxon>
        <taxon>Tylenchina</taxon>
        <taxon>Tylenchomorpha</taxon>
        <taxon>Tylenchoidea</taxon>
        <taxon>Heteroderidae</taxon>
        <taxon>Heteroderinae</taxon>
        <taxon>Globodera</taxon>
    </lineage>
</organism>
<evidence type="ECO:0000256" key="7">
    <source>
        <dbReference type="SAM" id="MobiDB-lite"/>
    </source>
</evidence>
<evidence type="ECO:0000256" key="4">
    <source>
        <dbReference type="ARBA" id="ARBA00023187"/>
    </source>
</evidence>
<dbReference type="Gene3D" id="1.10.10.10">
    <property type="entry name" value="Winged helix-like DNA-binding domain superfamily/Winged helix DNA-binding domain"/>
    <property type="match status" value="1"/>
</dbReference>
<feature type="compositionally biased region" description="Basic residues" evidence="7">
    <location>
        <begin position="460"/>
        <end position="473"/>
    </location>
</feature>
<accession>A0A183CEW5</accession>
<dbReference type="Proteomes" id="UP000050741">
    <property type="component" value="Unassembled WGS sequence"/>
</dbReference>
<dbReference type="Pfam" id="PF05383">
    <property type="entry name" value="La"/>
    <property type="match status" value="1"/>
</dbReference>